<dbReference type="PROSITE" id="PS01358">
    <property type="entry name" value="ZF_RANBP2_1"/>
    <property type="match status" value="1"/>
</dbReference>
<dbReference type="GO" id="GO:0008270">
    <property type="term" value="F:zinc ion binding"/>
    <property type="evidence" value="ECO:0007669"/>
    <property type="project" value="UniProtKB-KW"/>
</dbReference>
<comment type="caution">
    <text evidence="6">The sequence shown here is derived from an EMBL/GenBank/DDBJ whole genome shotgun (WGS) entry which is preliminary data.</text>
</comment>
<feature type="domain" description="RanBP2-type" evidence="5">
    <location>
        <begin position="293"/>
        <end position="322"/>
    </location>
</feature>
<dbReference type="InterPro" id="IPR000626">
    <property type="entry name" value="Ubiquitin-like_dom"/>
</dbReference>
<organism evidence="6 8">
    <name type="scientific">Rotaria magnacalcarata</name>
    <dbReference type="NCBI Taxonomy" id="392030"/>
    <lineage>
        <taxon>Eukaryota</taxon>
        <taxon>Metazoa</taxon>
        <taxon>Spiralia</taxon>
        <taxon>Gnathifera</taxon>
        <taxon>Rotifera</taxon>
        <taxon>Eurotatoria</taxon>
        <taxon>Bdelloidea</taxon>
        <taxon>Philodinida</taxon>
        <taxon>Philodinidae</taxon>
        <taxon>Rotaria</taxon>
    </lineage>
</organism>
<name>A0A815H862_9BILA</name>
<dbReference type="Proteomes" id="UP000663855">
    <property type="component" value="Unassembled WGS sequence"/>
</dbReference>
<keyword evidence="3" id="KW-0862">Zinc</keyword>
<dbReference type="Pfam" id="PF00641">
    <property type="entry name" value="Zn_ribbon_RanBP"/>
    <property type="match status" value="1"/>
</dbReference>
<dbReference type="Proteomes" id="UP000663887">
    <property type="component" value="Unassembled WGS sequence"/>
</dbReference>
<dbReference type="SUPFAM" id="SSF54236">
    <property type="entry name" value="Ubiquitin-like"/>
    <property type="match status" value="1"/>
</dbReference>
<proteinExistence type="predicted"/>
<reference evidence="6" key="1">
    <citation type="submission" date="2021-02" db="EMBL/GenBank/DDBJ databases">
        <authorList>
            <person name="Nowell W R."/>
        </authorList>
    </citation>
    <scope>NUCLEOTIDE SEQUENCE</scope>
</reference>
<keyword evidence="2 4" id="KW-0863">Zinc-finger</keyword>
<evidence type="ECO:0000313" key="7">
    <source>
        <dbReference type="EMBL" id="CAF2224529.1"/>
    </source>
</evidence>
<dbReference type="CDD" id="cd17039">
    <property type="entry name" value="Ubl_ubiquitin_like"/>
    <property type="match status" value="1"/>
</dbReference>
<dbReference type="InterPro" id="IPR001876">
    <property type="entry name" value="Znf_RanBP2"/>
</dbReference>
<dbReference type="Gene3D" id="3.10.20.90">
    <property type="entry name" value="Phosphatidylinositol 3-kinase Catalytic Subunit, Chain A, domain 1"/>
    <property type="match status" value="1"/>
</dbReference>
<accession>A0A815H862</accession>
<sequence length="322" mass="37043">MELAAYSKCRIQYRPDNQQLPEINYSDRSIIELRQYDFADYSIRGVDVDNNKLEIFNIPFRKPDQYKRRNGINQPDEIRGSRGIYFLWLFPQTIEKFHEALDVCIEQLNMISANDSNSQSSNEDTDEESNISDDTKIPYEMTGDEIDIPAINVVPAKELLLDTQRLSKYIQEGDEIAAARLASQFAAQNIRLQAKALQKQNDEASFTIQVQLDGDEYGIDQNGGKFPIDVFRFTKVRELRAAFEFAYQYPPSNQYFFVNGCLAHDDSTMKDLNVGPNSLFILFVLSYPRTFNRTGPWTCSACNTRNNQHQQRCLTCTAKPTD</sequence>
<evidence type="ECO:0000313" key="8">
    <source>
        <dbReference type="Proteomes" id="UP000663855"/>
    </source>
</evidence>
<dbReference type="InterPro" id="IPR029071">
    <property type="entry name" value="Ubiquitin-like_domsf"/>
</dbReference>
<dbReference type="AlphaFoldDB" id="A0A815H862"/>
<dbReference type="EMBL" id="CAJNOV010009034">
    <property type="protein sequence ID" value="CAF1348344.1"/>
    <property type="molecule type" value="Genomic_DNA"/>
</dbReference>
<evidence type="ECO:0000313" key="6">
    <source>
        <dbReference type="EMBL" id="CAF1348344.1"/>
    </source>
</evidence>
<evidence type="ECO:0000256" key="4">
    <source>
        <dbReference type="PROSITE-ProRule" id="PRU00322"/>
    </source>
</evidence>
<evidence type="ECO:0000256" key="3">
    <source>
        <dbReference type="ARBA" id="ARBA00022833"/>
    </source>
</evidence>
<dbReference type="PROSITE" id="PS50199">
    <property type="entry name" value="ZF_RANBP2_2"/>
    <property type="match status" value="1"/>
</dbReference>
<evidence type="ECO:0000256" key="1">
    <source>
        <dbReference type="ARBA" id="ARBA00022723"/>
    </source>
</evidence>
<keyword evidence="1" id="KW-0479">Metal-binding</keyword>
<evidence type="ECO:0000256" key="2">
    <source>
        <dbReference type="ARBA" id="ARBA00022771"/>
    </source>
</evidence>
<dbReference type="EMBL" id="CAJNRG010017428">
    <property type="protein sequence ID" value="CAF2224529.1"/>
    <property type="molecule type" value="Genomic_DNA"/>
</dbReference>
<gene>
    <name evidence="6" type="ORF">CJN711_LOCUS19290</name>
    <name evidence="7" type="ORF">XDN619_LOCUS33976</name>
</gene>
<protein>
    <recommendedName>
        <fullName evidence="5">RanBP2-type domain-containing protein</fullName>
    </recommendedName>
</protein>
<evidence type="ECO:0000259" key="5">
    <source>
        <dbReference type="PROSITE" id="PS50199"/>
    </source>
</evidence>
<dbReference type="Pfam" id="PF00240">
    <property type="entry name" value="ubiquitin"/>
    <property type="match status" value="1"/>
</dbReference>